<dbReference type="RefSeq" id="WP_338005310.1">
    <property type="nucleotide sequence ID" value="NZ_JAOPKA010000015.1"/>
</dbReference>
<dbReference type="AlphaFoldDB" id="A0AAP2Z247"/>
<dbReference type="EMBL" id="JAOPKA010000015">
    <property type="protein sequence ID" value="MCU4743492.1"/>
    <property type="molecule type" value="Genomic_DNA"/>
</dbReference>
<dbReference type="Pfam" id="PF25951">
    <property type="entry name" value="DUF7989"/>
    <property type="match status" value="1"/>
</dbReference>
<evidence type="ECO:0000256" key="1">
    <source>
        <dbReference type="SAM" id="MobiDB-lite"/>
    </source>
</evidence>
<feature type="compositionally biased region" description="Acidic residues" evidence="1">
    <location>
        <begin position="49"/>
        <end position="65"/>
    </location>
</feature>
<accession>A0AAP2Z247</accession>
<feature type="region of interest" description="Disordered" evidence="1">
    <location>
        <begin position="1"/>
        <end position="103"/>
    </location>
</feature>
<evidence type="ECO:0000313" key="3">
    <source>
        <dbReference type="Proteomes" id="UP001321018"/>
    </source>
</evidence>
<dbReference type="Proteomes" id="UP001321018">
    <property type="component" value="Unassembled WGS sequence"/>
</dbReference>
<proteinExistence type="predicted"/>
<reference evidence="2" key="1">
    <citation type="submission" date="2022-09" db="EMBL/GenBank/DDBJ databases">
        <title>Enrichment on poylsaccharides allowed isolation of novel metabolic and taxonomic groups of Haloarchaea.</title>
        <authorList>
            <person name="Sorokin D.Y."/>
            <person name="Elcheninov A.G."/>
            <person name="Khizhniak T.V."/>
            <person name="Kolganova T.V."/>
            <person name="Kublanov I.V."/>
        </authorList>
    </citation>
    <scope>NUCLEOTIDE SEQUENCE</scope>
    <source>
        <strain evidence="2">AArc-xg1-1</strain>
    </source>
</reference>
<organism evidence="2 3">
    <name type="scientific">Natronoglomus mannanivorans</name>
    <dbReference type="NCBI Taxonomy" id="2979990"/>
    <lineage>
        <taxon>Archaea</taxon>
        <taxon>Methanobacteriati</taxon>
        <taxon>Methanobacteriota</taxon>
        <taxon>Stenosarchaea group</taxon>
        <taxon>Halobacteria</taxon>
        <taxon>Halobacteriales</taxon>
        <taxon>Natrialbaceae</taxon>
        <taxon>Natronoglomus</taxon>
    </lineage>
</organism>
<evidence type="ECO:0000313" key="2">
    <source>
        <dbReference type="EMBL" id="MCU4743492.1"/>
    </source>
</evidence>
<comment type="caution">
    <text evidence="2">The sequence shown here is derived from an EMBL/GenBank/DDBJ whole genome shotgun (WGS) entry which is preliminary data.</text>
</comment>
<feature type="compositionally biased region" description="Basic and acidic residues" evidence="1">
    <location>
        <begin position="85"/>
        <end position="103"/>
    </location>
</feature>
<dbReference type="InterPro" id="IPR058742">
    <property type="entry name" value="DUF7989"/>
</dbReference>
<name>A0AAP2Z247_9EURY</name>
<feature type="compositionally biased region" description="Basic and acidic residues" evidence="1">
    <location>
        <begin position="9"/>
        <end position="19"/>
    </location>
</feature>
<protein>
    <submittedName>
        <fullName evidence="2">Uncharacterized protein</fullName>
    </submittedName>
</protein>
<sequence length="103" mass="11116">MSETNDTNATDRRTMKDVSHTNPYTGESAGHLFTRGPVVAADGGRSGAEMDESEAAADDGTEAETEAQTRTMKDVSHTPPNDAEDANRVFERGVAERRDVSEE</sequence>
<gene>
    <name evidence="2" type="ORF">OB960_19075</name>
</gene>